<evidence type="ECO:0000256" key="1">
    <source>
        <dbReference type="ARBA" id="ARBA00022614"/>
    </source>
</evidence>
<dbReference type="Gramene" id="KFK23834">
    <property type="protein sequence ID" value="KFK23834"/>
    <property type="gene ID" value="AALP_AAs50029U000100"/>
</dbReference>
<keyword evidence="3" id="KW-0677">Repeat</keyword>
<keyword evidence="1" id="KW-0433">Leucine-rich repeat</keyword>
<dbReference type="Proteomes" id="UP000029120">
    <property type="component" value="Unassembled WGS sequence"/>
</dbReference>
<dbReference type="Gene3D" id="3.80.10.10">
    <property type="entry name" value="Ribonuclease Inhibitor"/>
    <property type="match status" value="2"/>
</dbReference>
<evidence type="ECO:0000256" key="2">
    <source>
        <dbReference type="ARBA" id="ARBA00022729"/>
    </source>
</evidence>
<dbReference type="OMA" id="FHISRIC"/>
<dbReference type="OrthoDB" id="544346at2759"/>
<dbReference type="PANTHER" id="PTHR48060">
    <property type="entry name" value="DNA DAMAGE-REPAIR/TOLERATION PROTEIN DRT100"/>
    <property type="match status" value="1"/>
</dbReference>
<evidence type="ECO:0000313" key="5">
    <source>
        <dbReference type="Proteomes" id="UP000029120"/>
    </source>
</evidence>
<proteinExistence type="predicted"/>
<dbReference type="SMART" id="SM00365">
    <property type="entry name" value="LRR_SD22"/>
    <property type="match status" value="3"/>
</dbReference>
<sequence length="239" mass="26906">MSDCCLWERVKCSDAIGGHVVDLSLNEVIPYDVLLGDATVSLNLSLLHSFPQLKTLDFSWNGFNHFFDHINGYKSFQRLENLRTLILSYNRLNNSVLPFLSAARSLTTLNLHDNKLEGVFPPNELANMTELKLLNLGYNRFNSSFSVQGLINLSELEVLDLSFNLITDVEACDGLKMTKLKTLDLTANNFSDTAQLKGLENLVELKVLSLAFNNINYTRSIEILKAMSKLQEPRSSTLQ</sequence>
<reference evidence="5" key="1">
    <citation type="journal article" date="2015" name="Nat. Plants">
        <title>Genome expansion of Arabis alpina linked with retrotransposition and reduced symmetric DNA methylation.</title>
        <authorList>
            <person name="Willing E.M."/>
            <person name="Rawat V."/>
            <person name="Mandakova T."/>
            <person name="Maumus F."/>
            <person name="James G.V."/>
            <person name="Nordstroem K.J."/>
            <person name="Becker C."/>
            <person name="Warthmann N."/>
            <person name="Chica C."/>
            <person name="Szarzynska B."/>
            <person name="Zytnicki M."/>
            <person name="Albani M.C."/>
            <person name="Kiefer C."/>
            <person name="Bergonzi S."/>
            <person name="Castaings L."/>
            <person name="Mateos J.L."/>
            <person name="Berns M.C."/>
            <person name="Bujdoso N."/>
            <person name="Piofczyk T."/>
            <person name="de Lorenzo L."/>
            <person name="Barrero-Sicilia C."/>
            <person name="Mateos I."/>
            <person name="Piednoel M."/>
            <person name="Hagmann J."/>
            <person name="Chen-Min-Tao R."/>
            <person name="Iglesias-Fernandez R."/>
            <person name="Schuster S.C."/>
            <person name="Alonso-Blanco C."/>
            <person name="Roudier F."/>
            <person name="Carbonero P."/>
            <person name="Paz-Ares J."/>
            <person name="Davis S.J."/>
            <person name="Pecinka A."/>
            <person name="Quesneville H."/>
            <person name="Colot V."/>
            <person name="Lysak M.A."/>
            <person name="Weigel D."/>
            <person name="Coupland G."/>
            <person name="Schneeberger K."/>
        </authorList>
    </citation>
    <scope>NUCLEOTIDE SEQUENCE [LARGE SCALE GENOMIC DNA]</scope>
    <source>
        <strain evidence="5">cv. Pajares</strain>
    </source>
</reference>
<organism evidence="4 5">
    <name type="scientific">Arabis alpina</name>
    <name type="common">Alpine rock-cress</name>
    <dbReference type="NCBI Taxonomy" id="50452"/>
    <lineage>
        <taxon>Eukaryota</taxon>
        <taxon>Viridiplantae</taxon>
        <taxon>Streptophyta</taxon>
        <taxon>Embryophyta</taxon>
        <taxon>Tracheophyta</taxon>
        <taxon>Spermatophyta</taxon>
        <taxon>Magnoliopsida</taxon>
        <taxon>eudicotyledons</taxon>
        <taxon>Gunneridae</taxon>
        <taxon>Pentapetalae</taxon>
        <taxon>rosids</taxon>
        <taxon>malvids</taxon>
        <taxon>Brassicales</taxon>
        <taxon>Brassicaceae</taxon>
        <taxon>Arabideae</taxon>
        <taxon>Arabis</taxon>
    </lineage>
</organism>
<keyword evidence="2" id="KW-0732">Signal</keyword>
<dbReference type="SUPFAM" id="SSF52047">
    <property type="entry name" value="RNI-like"/>
    <property type="match status" value="1"/>
</dbReference>
<evidence type="ECO:0000313" key="4">
    <source>
        <dbReference type="EMBL" id="KFK23834.1"/>
    </source>
</evidence>
<dbReference type="PROSITE" id="PS51450">
    <property type="entry name" value="LRR"/>
    <property type="match status" value="2"/>
</dbReference>
<dbReference type="AlphaFoldDB" id="A0A087G1T2"/>
<protein>
    <recommendedName>
        <fullName evidence="6">Leucine-rich repeat-containing N-terminal plant-type domain-containing protein</fullName>
    </recommendedName>
</protein>
<dbReference type="InterPro" id="IPR025875">
    <property type="entry name" value="Leu-rich_rpt_4"/>
</dbReference>
<name>A0A087G1T2_ARAAL</name>
<dbReference type="Pfam" id="PF00560">
    <property type="entry name" value="LRR_1"/>
    <property type="match status" value="2"/>
</dbReference>
<dbReference type="eggNOG" id="KOG0619">
    <property type="taxonomic scope" value="Eukaryota"/>
</dbReference>
<dbReference type="Pfam" id="PF12799">
    <property type="entry name" value="LRR_4"/>
    <property type="match status" value="1"/>
</dbReference>
<keyword evidence="5" id="KW-1185">Reference proteome</keyword>
<dbReference type="PANTHER" id="PTHR48060:SF17">
    <property type="entry name" value="LRR RECEPTOR-LIKE SERINE_THREONINE-PROTEIN KINASE IRK-RELATED"/>
    <property type="match status" value="1"/>
</dbReference>
<gene>
    <name evidence="4" type="ORF">AALP_AAs50029U000100</name>
</gene>
<evidence type="ECO:0000256" key="3">
    <source>
        <dbReference type="ARBA" id="ARBA00022737"/>
    </source>
</evidence>
<dbReference type="InterPro" id="IPR001611">
    <property type="entry name" value="Leu-rich_rpt"/>
</dbReference>
<evidence type="ECO:0008006" key="6">
    <source>
        <dbReference type="Google" id="ProtNLM"/>
    </source>
</evidence>
<accession>A0A087G1T2</accession>
<dbReference type="InterPro" id="IPR053211">
    <property type="entry name" value="DNA_repair-toleration"/>
</dbReference>
<dbReference type="InterPro" id="IPR032675">
    <property type="entry name" value="LRR_dom_sf"/>
</dbReference>
<dbReference type="EMBL" id="KL974826">
    <property type="protein sequence ID" value="KFK23834.1"/>
    <property type="molecule type" value="Genomic_DNA"/>
</dbReference>